<evidence type="ECO:0000313" key="2">
    <source>
        <dbReference type="Proteomes" id="UP000504607"/>
    </source>
</evidence>
<dbReference type="InterPro" id="IPR038824">
    <property type="entry name" value="SHOC1-like"/>
</dbReference>
<dbReference type="OrthoDB" id="2018152at2759"/>
<dbReference type="PANTHER" id="PTHR35764">
    <property type="entry name" value="PROTEIN SHORTAGE IN CHIASMATA 1"/>
    <property type="match status" value="1"/>
</dbReference>
<dbReference type="GO" id="GO:0000712">
    <property type="term" value="P:resolution of meiotic recombination intermediates"/>
    <property type="evidence" value="ECO:0007669"/>
    <property type="project" value="TreeGrafter"/>
</dbReference>
<proteinExistence type="predicted"/>
<feature type="region of interest" description="Disordered" evidence="1">
    <location>
        <begin position="1619"/>
        <end position="1652"/>
    </location>
</feature>
<feature type="compositionally biased region" description="Polar residues" evidence="1">
    <location>
        <begin position="1555"/>
        <end position="1577"/>
    </location>
</feature>
<dbReference type="PANTHER" id="PTHR35764:SF1">
    <property type="entry name" value="PROTEIN SHORTAGE IN CHIASMATA 1"/>
    <property type="match status" value="1"/>
</dbReference>
<name>A0A6J0PB98_ELAGV</name>
<keyword evidence="2" id="KW-1185">Reference proteome</keyword>
<reference evidence="3" key="1">
    <citation type="submission" date="2025-08" db="UniProtKB">
        <authorList>
            <consortium name="RefSeq"/>
        </authorList>
    </citation>
    <scope>IDENTIFICATION</scope>
</reference>
<organism evidence="2 3">
    <name type="scientific">Elaeis guineensis var. tenera</name>
    <name type="common">Oil palm</name>
    <dbReference type="NCBI Taxonomy" id="51953"/>
    <lineage>
        <taxon>Eukaryota</taxon>
        <taxon>Viridiplantae</taxon>
        <taxon>Streptophyta</taxon>
        <taxon>Embryophyta</taxon>
        <taxon>Tracheophyta</taxon>
        <taxon>Spermatophyta</taxon>
        <taxon>Magnoliopsida</taxon>
        <taxon>Liliopsida</taxon>
        <taxon>Arecaceae</taxon>
        <taxon>Arecoideae</taxon>
        <taxon>Cocoseae</taxon>
        <taxon>Elaeidinae</taxon>
        <taxon>Elaeis</taxon>
    </lineage>
</organism>
<evidence type="ECO:0000313" key="3">
    <source>
        <dbReference type="RefSeq" id="XP_019701833.1"/>
    </source>
</evidence>
<protein>
    <submittedName>
        <fullName evidence="3">Protein SHORTAGE IN CHIASMATA 1</fullName>
    </submittedName>
</protein>
<dbReference type="RefSeq" id="XP_019701833.1">
    <property type="nucleotide sequence ID" value="XM_019846274.2"/>
</dbReference>
<gene>
    <name evidence="3" type="primary">LOC105032383</name>
</gene>
<feature type="region of interest" description="Disordered" evidence="1">
    <location>
        <begin position="1547"/>
        <end position="1580"/>
    </location>
</feature>
<dbReference type="Proteomes" id="UP000504607">
    <property type="component" value="Unplaced"/>
</dbReference>
<evidence type="ECO:0000256" key="1">
    <source>
        <dbReference type="SAM" id="MobiDB-lite"/>
    </source>
</evidence>
<dbReference type="FunCoup" id="A0A6J0PB98">
    <property type="interactions" value="930"/>
</dbReference>
<sequence length="1652" mass="186436">MRTRFLATDYFASHSPIETLRDFQFLPLPPPDLPPFDPPLDVEIPLFDLDLRFPSEIDGFPNENALSQFLLDVVPRFLHAGEGTSIDSSYRKRELQQFRPGSAEIGVSERRDDDSWEEENRESWECSGAGADAVDVLDEVVDFIYEEKTVEKSSDSVTTAPESQRSKLQKELQFEIVEMELPLRETMSSCEAEEAGFCFELPNIKIPLDNIDIEVGVTIPHPIMVAKSLFSVEDISARLNDVQDTFSVKHDSFSPDRTLNQCTRLPQFEICKNSRELDDSISTIEALDFLLPIIKPWHGPQDDGLVINRKEFLGSADIDLLEHFSGDVPSQDCPGHESISLNSLLEMDYINFADKMLLESSSTIYQVAPDGTCSCSSSSVHLQEVQIFDFPLDDVFQMFINSEIAKKVDVSEQMFKDETDIAESLYESVVSSELALADDVFRSLPTPILSDDKAIKSLTIIAGDILRDLKPHSPSACDGIYLDWHLLLEGTCNREICSTFMSILEEISCEGIQCDLQNESQEVVAINIDFLDDFQEKVTTLHCNEVPTELHTGVMLASNLYAKSELTQMLNDGNYETNCSENKGTKPNTNSERISIISSLFESMSQSSDLNFFLDVRRGIPRINCKDGTLKRSGGKVTQPVVSLTDQSVPCVTRTEKFGKWDIEIHQISLSDHILGLIDHIHNSYVAILEENAYSIEKRSFKMPSCSEVLSLPKQKLLELINEKFASQFTVGSRDEDAMALVGIYALKQLAYYLCIFGVHIAHLYLCNLTRSIDYMAEKLRCLKSLIEDVHGKAEKRLIESHPSLSHIESVLRSNIPNDKTILIVAERVFWLPLTRKLTSMGIESHEARHVDSPAKQVGSLNNIEYTNSVLEGLLHSECLLTCHEDVLPSFPFNKFSIILEYGGPYGSSRLSSICPNLDGLPRLHFFHVKLENHNLPASLCEGFASQHPKSTMEAVSEFMPNLQRVLNSQHMVEILNFVPTEKKSCVSSESANQVDVSNDIESVNIPYPMRSKNIESVMHSFPDVVIIVNTQSCKKKMLVSRRSSYQKILAMEKRGVQVVEREIDLPLDLIFSAAICLVWFEAGNFGDNVSLTVETSSVPIFMENIATNILMSLSFAFSGCILIFEGGSDFLAAIMESSDALYAAAASLDMNLQLFCSYMPESTDEIILNCIRNVTELGRGLYPAMPESETLGESFLTRFPSINPLSAHAILSSGDTLVEFLEWSHEHRIQAIGKYHVSDESISLFSTLCRYGEMGESKSVMTECSSVDSDINSGLLQSPSKRTRNASRTFSMPVNDFFSDGPPNETVNEMRLPQAFQPYQLRKISNIQNKLRTEGYSLGKRKAMSTSIIRNHDGHDKFGHEYLNEDFSDEVIDHSYTLEEVLPCKSKTSSLFRRSASRSEPAIRSSLPTRREAFNTNSHCTFPTSAEINHDKNKWTSLKVTSNLTLDDKIFENTAINSSKSDKQFKQQDYLKEDFMQHCTRNILDLSTQERLPPLYGEIPYPSPNQSTRQHQVPGWTIELLHRVKKKSRGHQQTLSCNTCLNCTRRLKNKDPPSRSQSPSIFDSYRYQGSKQTKQTVKQKWRKDIKVQLNSNNEENKSSLINPTWTPIDKRARQNLSFMRNGNEKQSKLVWRNKNSPTTGGNPRKRYREEG</sequence>
<accession>A0A6J0PB98</accession>
<dbReference type="InParanoid" id="A0A6J0PB98"/>